<dbReference type="SUPFAM" id="SSF52540">
    <property type="entry name" value="P-loop containing nucleoside triphosphate hydrolases"/>
    <property type="match status" value="1"/>
</dbReference>
<keyword evidence="16" id="KW-1185">Reference proteome</keyword>
<keyword evidence="7 13" id="KW-0808">Transferase</keyword>
<dbReference type="AlphaFoldDB" id="B4D1X3"/>
<dbReference type="STRING" id="497964.CfE428DRAFT_2911"/>
<evidence type="ECO:0000313" key="15">
    <source>
        <dbReference type="EMBL" id="EDY19735.1"/>
    </source>
</evidence>
<keyword evidence="14" id="KW-0472">Membrane</keyword>
<comment type="function">
    <text evidence="1 13">Transfers the gamma-phosphate of ATP to the 4'-position of a tetraacyldisaccharide 1-phosphate intermediate (termed DS-1-P) to form tetraacyldisaccharide 1,4'-bis-phosphate (lipid IVA).</text>
</comment>
<dbReference type="InterPro" id="IPR003758">
    <property type="entry name" value="LpxK"/>
</dbReference>
<evidence type="ECO:0000256" key="10">
    <source>
        <dbReference type="ARBA" id="ARBA00022840"/>
    </source>
</evidence>
<dbReference type="RefSeq" id="WP_006980236.1">
    <property type="nucleotide sequence ID" value="NZ_ABVL01000007.1"/>
</dbReference>
<evidence type="ECO:0000256" key="14">
    <source>
        <dbReference type="SAM" id="Phobius"/>
    </source>
</evidence>
<keyword evidence="6 13" id="KW-0441">Lipid A biosynthesis</keyword>
<keyword evidence="9 13" id="KW-0418">Kinase</keyword>
<evidence type="ECO:0000256" key="5">
    <source>
        <dbReference type="ARBA" id="ARBA00022516"/>
    </source>
</evidence>
<reference evidence="15 16" key="1">
    <citation type="journal article" date="2011" name="J. Bacteriol.">
        <title>Genome sequence of Chthoniobacter flavus Ellin428, an aerobic heterotrophic soil bacterium.</title>
        <authorList>
            <person name="Kant R."/>
            <person name="van Passel M.W."/>
            <person name="Palva A."/>
            <person name="Lucas S."/>
            <person name="Lapidus A."/>
            <person name="Glavina Del Rio T."/>
            <person name="Dalin E."/>
            <person name="Tice H."/>
            <person name="Bruce D."/>
            <person name="Goodwin L."/>
            <person name="Pitluck S."/>
            <person name="Larimer F.W."/>
            <person name="Land M.L."/>
            <person name="Hauser L."/>
            <person name="Sangwan P."/>
            <person name="de Vos W.M."/>
            <person name="Janssen P.H."/>
            <person name="Smidt H."/>
        </authorList>
    </citation>
    <scope>NUCLEOTIDE SEQUENCE [LARGE SCALE GENOMIC DNA]</scope>
    <source>
        <strain evidence="15 16">Ellin428</strain>
    </source>
</reference>
<dbReference type="UniPathway" id="UPA00359">
    <property type="reaction ID" value="UER00482"/>
</dbReference>
<keyword evidence="14" id="KW-1133">Transmembrane helix</keyword>
<dbReference type="GO" id="GO:0009244">
    <property type="term" value="P:lipopolysaccharide core region biosynthetic process"/>
    <property type="evidence" value="ECO:0007669"/>
    <property type="project" value="TreeGrafter"/>
</dbReference>
<dbReference type="Proteomes" id="UP000005824">
    <property type="component" value="Unassembled WGS sequence"/>
</dbReference>
<keyword evidence="11 13" id="KW-0443">Lipid metabolism</keyword>
<dbReference type="EC" id="2.7.1.130" evidence="3 13"/>
<accession>B4D1X3</accession>
<sequence>MRRWLEAFEEFAIDVILERRYGKRAMALRWFLLSLSYLFTIGVQTRLWLFRHRFLRSHHPACFVISIGNLTVGGTGKTPVVEKFARTLQDHGRRVAILSRGYKSKKPPLFRRLQRKWLGLERRKPRIVHDGRRLLLDSRFAGDEPYMLAKSLANVIVLVDKDRVRSAMHAIREMKCDTLILDDGMQYLHLKHRLEICLIDAQAPFGNEYLLPRGTLREPPTNLRRASYIFITKTPEKGNAELIERIREYNRTAEIVECRHQPLYLRNLYDPDDRKPLEYLQGRYIAALSGIARPESFEQSLVALGANLEITKSFADHHRFTDRELQEFATRCSRRDLDLIVTTEKDSVRFPAKIAGLETPVYYLRVEIEILSGHESWESLVERLCRPQKLLAPERFFP</sequence>
<dbReference type="PANTHER" id="PTHR42724">
    <property type="entry name" value="TETRAACYLDISACCHARIDE 4'-KINASE"/>
    <property type="match status" value="1"/>
</dbReference>
<dbReference type="GO" id="GO:0005886">
    <property type="term" value="C:plasma membrane"/>
    <property type="evidence" value="ECO:0007669"/>
    <property type="project" value="TreeGrafter"/>
</dbReference>
<evidence type="ECO:0000256" key="11">
    <source>
        <dbReference type="ARBA" id="ARBA00023098"/>
    </source>
</evidence>
<comment type="similarity">
    <text evidence="13">Belongs to the LpxK family.</text>
</comment>
<dbReference type="InterPro" id="IPR027417">
    <property type="entry name" value="P-loop_NTPase"/>
</dbReference>
<gene>
    <name evidence="13" type="primary">lpxK</name>
    <name evidence="15" type="ORF">CfE428DRAFT_2911</name>
</gene>
<evidence type="ECO:0000256" key="2">
    <source>
        <dbReference type="ARBA" id="ARBA00004870"/>
    </source>
</evidence>
<dbReference type="eggNOG" id="COG1663">
    <property type="taxonomic scope" value="Bacteria"/>
</dbReference>
<feature type="binding site" evidence="13">
    <location>
        <begin position="71"/>
        <end position="78"/>
    </location>
    <ligand>
        <name>ATP</name>
        <dbReference type="ChEBI" id="CHEBI:30616"/>
    </ligand>
</feature>
<comment type="caution">
    <text evidence="15">The sequence shown here is derived from an EMBL/GenBank/DDBJ whole genome shotgun (WGS) entry which is preliminary data.</text>
</comment>
<keyword evidence="5 13" id="KW-0444">Lipid biosynthesis</keyword>
<protein>
    <recommendedName>
        <fullName evidence="4 13">Tetraacyldisaccharide 4'-kinase</fullName>
        <ecNumber evidence="3 13">2.7.1.130</ecNumber>
    </recommendedName>
    <alternativeName>
        <fullName evidence="12 13">Lipid A 4'-kinase</fullName>
    </alternativeName>
</protein>
<dbReference type="GO" id="GO:0009245">
    <property type="term" value="P:lipid A biosynthetic process"/>
    <property type="evidence" value="ECO:0007669"/>
    <property type="project" value="UniProtKB-UniRule"/>
</dbReference>
<dbReference type="HAMAP" id="MF_00409">
    <property type="entry name" value="LpxK"/>
    <property type="match status" value="1"/>
</dbReference>
<evidence type="ECO:0000256" key="7">
    <source>
        <dbReference type="ARBA" id="ARBA00022679"/>
    </source>
</evidence>
<evidence type="ECO:0000256" key="3">
    <source>
        <dbReference type="ARBA" id="ARBA00012071"/>
    </source>
</evidence>
<comment type="pathway">
    <text evidence="2 13">Glycolipid biosynthesis; lipid IV(A) biosynthesis; lipid IV(A) from (3R)-3-hydroxytetradecanoyl-[acyl-carrier-protein] and UDP-N-acetyl-alpha-D-glucosamine: step 6/6.</text>
</comment>
<dbReference type="EMBL" id="ABVL01000007">
    <property type="protein sequence ID" value="EDY19735.1"/>
    <property type="molecule type" value="Genomic_DNA"/>
</dbReference>
<comment type="catalytic activity">
    <reaction evidence="13">
        <text>a lipid A disaccharide + ATP = a lipid IVA + ADP + H(+)</text>
        <dbReference type="Rhea" id="RHEA:67840"/>
        <dbReference type="ChEBI" id="CHEBI:15378"/>
        <dbReference type="ChEBI" id="CHEBI:30616"/>
        <dbReference type="ChEBI" id="CHEBI:176343"/>
        <dbReference type="ChEBI" id="CHEBI:176425"/>
        <dbReference type="ChEBI" id="CHEBI:456216"/>
        <dbReference type="EC" id="2.7.1.130"/>
    </reaction>
</comment>
<dbReference type="InParanoid" id="B4D1X3"/>
<dbReference type="GO" id="GO:0009029">
    <property type="term" value="F:lipid-A 4'-kinase activity"/>
    <property type="evidence" value="ECO:0007669"/>
    <property type="project" value="UniProtKB-UniRule"/>
</dbReference>
<dbReference type="FunCoup" id="B4D1X3">
    <property type="interactions" value="200"/>
</dbReference>
<evidence type="ECO:0000256" key="1">
    <source>
        <dbReference type="ARBA" id="ARBA00002274"/>
    </source>
</evidence>
<dbReference type="PANTHER" id="PTHR42724:SF1">
    <property type="entry name" value="TETRAACYLDISACCHARIDE 4'-KINASE, MITOCHONDRIAL-RELATED"/>
    <property type="match status" value="1"/>
</dbReference>
<name>B4D1X3_9BACT</name>
<organism evidence="15 16">
    <name type="scientific">Chthoniobacter flavus Ellin428</name>
    <dbReference type="NCBI Taxonomy" id="497964"/>
    <lineage>
        <taxon>Bacteria</taxon>
        <taxon>Pseudomonadati</taxon>
        <taxon>Verrucomicrobiota</taxon>
        <taxon>Spartobacteria</taxon>
        <taxon>Chthoniobacterales</taxon>
        <taxon>Chthoniobacteraceae</taxon>
        <taxon>Chthoniobacter</taxon>
    </lineage>
</organism>
<evidence type="ECO:0000256" key="12">
    <source>
        <dbReference type="ARBA" id="ARBA00029757"/>
    </source>
</evidence>
<proteinExistence type="inferred from homology"/>
<dbReference type="Pfam" id="PF02606">
    <property type="entry name" value="LpxK"/>
    <property type="match status" value="1"/>
</dbReference>
<evidence type="ECO:0000256" key="13">
    <source>
        <dbReference type="HAMAP-Rule" id="MF_00409"/>
    </source>
</evidence>
<keyword evidence="10 13" id="KW-0067">ATP-binding</keyword>
<evidence type="ECO:0000256" key="9">
    <source>
        <dbReference type="ARBA" id="ARBA00022777"/>
    </source>
</evidence>
<evidence type="ECO:0000313" key="16">
    <source>
        <dbReference type="Proteomes" id="UP000005824"/>
    </source>
</evidence>
<keyword evidence="14" id="KW-0812">Transmembrane</keyword>
<feature type="transmembrane region" description="Helical" evidence="14">
    <location>
        <begin position="27"/>
        <end position="49"/>
    </location>
</feature>
<evidence type="ECO:0000256" key="6">
    <source>
        <dbReference type="ARBA" id="ARBA00022556"/>
    </source>
</evidence>
<evidence type="ECO:0000256" key="8">
    <source>
        <dbReference type="ARBA" id="ARBA00022741"/>
    </source>
</evidence>
<keyword evidence="8 13" id="KW-0547">Nucleotide-binding</keyword>
<dbReference type="NCBIfam" id="TIGR00682">
    <property type="entry name" value="lpxK"/>
    <property type="match status" value="1"/>
</dbReference>
<dbReference type="GO" id="GO:0005524">
    <property type="term" value="F:ATP binding"/>
    <property type="evidence" value="ECO:0007669"/>
    <property type="project" value="UniProtKB-UniRule"/>
</dbReference>
<evidence type="ECO:0000256" key="4">
    <source>
        <dbReference type="ARBA" id="ARBA00016436"/>
    </source>
</evidence>